<feature type="compositionally biased region" description="Basic and acidic residues" evidence="1">
    <location>
        <begin position="47"/>
        <end position="60"/>
    </location>
</feature>
<dbReference type="Gene3D" id="3.40.190.10">
    <property type="entry name" value="Periplasmic binding protein-like II"/>
    <property type="match status" value="2"/>
</dbReference>
<dbReference type="PROSITE" id="PS51257">
    <property type="entry name" value="PROKAR_LIPOPROTEIN"/>
    <property type="match status" value="1"/>
</dbReference>
<dbReference type="Pfam" id="PF01547">
    <property type="entry name" value="SBP_bac_1"/>
    <property type="match status" value="1"/>
</dbReference>
<feature type="region of interest" description="Disordered" evidence="1">
    <location>
        <begin position="35"/>
        <end position="63"/>
    </location>
</feature>
<feature type="signal peptide" evidence="2">
    <location>
        <begin position="1"/>
        <end position="27"/>
    </location>
</feature>
<accession>A0ABT4GPE2</accession>
<sequence>MNNEKVQASKRGKKFVTLPLAATLAMALTITGCSSSTNTASSGGDSKASDAKATDTKTADAKGSGAPVTIDFWFPWGGDYQKDFKANVVDVFEKQHPNIKVKMTFVETTGQTQASDKLLTAIAGGNPPDVALFDRFLIGSWAAKGSLTDLTGYVKGSGIQADDYYKGLWAEAVYKEKVYALPWGTDTRAMFYNKTLMKEAGLDPNKPPQTIQELDQMAEKVFKKGGNGKYSQIGFIPWMNQGFFYTQAWNWGGKWEDGSHSLTPNDPQNVKALAWMADYAKKYDIGNLTSFSDAMGQTGMNPFWTGKVGFVFDGNWILNDLAKYKPTFEWGVAPMPATEGAKPVTWAGGWSYVVPKGSKHEKEAWEFVNFVGHKEGTLLWAKRKNAGNDITAMPSVNDQLKLADIPNLKVFLDGMPTAFTRPVSPAGAFLWNETMRVQDLAIHGKGDAQALLDEVKKNVDAELAKQSN</sequence>
<dbReference type="PANTHER" id="PTHR43649:SF12">
    <property type="entry name" value="DIACETYLCHITOBIOSE BINDING PROTEIN DASA"/>
    <property type="match status" value="1"/>
</dbReference>
<evidence type="ECO:0000256" key="2">
    <source>
        <dbReference type="SAM" id="SignalP"/>
    </source>
</evidence>
<dbReference type="Proteomes" id="UP001527099">
    <property type="component" value="Unassembled WGS sequence"/>
</dbReference>
<comment type="caution">
    <text evidence="3">The sequence shown here is derived from an EMBL/GenBank/DDBJ whole genome shotgun (WGS) entry which is preliminary data.</text>
</comment>
<dbReference type="RefSeq" id="WP_268618588.1">
    <property type="nucleotide sequence ID" value="NZ_JAMDMX010000192.1"/>
</dbReference>
<name>A0ABT4GPE2_9BACL</name>
<evidence type="ECO:0000256" key="1">
    <source>
        <dbReference type="SAM" id="MobiDB-lite"/>
    </source>
</evidence>
<dbReference type="InterPro" id="IPR006059">
    <property type="entry name" value="SBP"/>
</dbReference>
<gene>
    <name evidence="3" type="ORF">M5X19_35325</name>
</gene>
<dbReference type="SUPFAM" id="SSF53850">
    <property type="entry name" value="Periplasmic binding protein-like II"/>
    <property type="match status" value="1"/>
</dbReference>
<proteinExistence type="predicted"/>
<dbReference type="CDD" id="cd14748">
    <property type="entry name" value="PBP2_UgpB"/>
    <property type="match status" value="1"/>
</dbReference>
<organism evidence="3 4">
    <name type="scientific">Paenibacillus alginolyticus</name>
    <dbReference type="NCBI Taxonomy" id="59839"/>
    <lineage>
        <taxon>Bacteria</taxon>
        <taxon>Bacillati</taxon>
        <taxon>Bacillota</taxon>
        <taxon>Bacilli</taxon>
        <taxon>Bacillales</taxon>
        <taxon>Paenibacillaceae</taxon>
        <taxon>Paenibacillus</taxon>
    </lineage>
</organism>
<feature type="chain" id="PRO_5045760623" evidence="2">
    <location>
        <begin position="28"/>
        <end position="468"/>
    </location>
</feature>
<protein>
    <submittedName>
        <fullName evidence="3">ABC transporter substrate-binding protein</fullName>
    </submittedName>
</protein>
<dbReference type="InterPro" id="IPR050490">
    <property type="entry name" value="Bact_solute-bd_prot1"/>
</dbReference>
<keyword evidence="2" id="KW-0732">Signal</keyword>
<evidence type="ECO:0000313" key="4">
    <source>
        <dbReference type="Proteomes" id="UP001527099"/>
    </source>
</evidence>
<evidence type="ECO:0000313" key="3">
    <source>
        <dbReference type="EMBL" id="MCY9698077.1"/>
    </source>
</evidence>
<reference evidence="3 4" key="1">
    <citation type="submission" date="2022-05" db="EMBL/GenBank/DDBJ databases">
        <title>Genome Sequencing of Bee-Associated Microbes.</title>
        <authorList>
            <person name="Dunlap C."/>
        </authorList>
    </citation>
    <scope>NUCLEOTIDE SEQUENCE [LARGE SCALE GENOMIC DNA]</scope>
    <source>
        <strain evidence="3 4">NRRL B-14421</strain>
    </source>
</reference>
<dbReference type="EMBL" id="JAMDMX010000192">
    <property type="protein sequence ID" value="MCY9698077.1"/>
    <property type="molecule type" value="Genomic_DNA"/>
</dbReference>
<dbReference type="PANTHER" id="PTHR43649">
    <property type="entry name" value="ARABINOSE-BINDING PROTEIN-RELATED"/>
    <property type="match status" value="1"/>
</dbReference>
<keyword evidence="4" id="KW-1185">Reference proteome</keyword>